<accession>A0A6G1KG76</accession>
<organism evidence="2 3">
    <name type="scientific">Pleomassaria siparia CBS 279.74</name>
    <dbReference type="NCBI Taxonomy" id="1314801"/>
    <lineage>
        <taxon>Eukaryota</taxon>
        <taxon>Fungi</taxon>
        <taxon>Dikarya</taxon>
        <taxon>Ascomycota</taxon>
        <taxon>Pezizomycotina</taxon>
        <taxon>Dothideomycetes</taxon>
        <taxon>Pleosporomycetidae</taxon>
        <taxon>Pleosporales</taxon>
        <taxon>Pleomassariaceae</taxon>
        <taxon>Pleomassaria</taxon>
    </lineage>
</organism>
<dbReference type="OrthoDB" id="2013972at2759"/>
<feature type="domain" description="Methyltransferase" evidence="1">
    <location>
        <begin position="39"/>
        <end position="137"/>
    </location>
</feature>
<proteinExistence type="predicted"/>
<keyword evidence="2" id="KW-0489">Methyltransferase</keyword>
<dbReference type="InterPro" id="IPR029063">
    <property type="entry name" value="SAM-dependent_MTases_sf"/>
</dbReference>
<dbReference type="SUPFAM" id="SSF53335">
    <property type="entry name" value="S-adenosyl-L-methionine-dependent methyltransferases"/>
    <property type="match status" value="1"/>
</dbReference>
<reference evidence="2" key="1">
    <citation type="journal article" date="2020" name="Stud. Mycol.">
        <title>101 Dothideomycetes genomes: a test case for predicting lifestyles and emergence of pathogens.</title>
        <authorList>
            <person name="Haridas S."/>
            <person name="Albert R."/>
            <person name="Binder M."/>
            <person name="Bloem J."/>
            <person name="Labutti K."/>
            <person name="Salamov A."/>
            <person name="Andreopoulos B."/>
            <person name="Baker S."/>
            <person name="Barry K."/>
            <person name="Bills G."/>
            <person name="Bluhm B."/>
            <person name="Cannon C."/>
            <person name="Castanera R."/>
            <person name="Culley D."/>
            <person name="Daum C."/>
            <person name="Ezra D."/>
            <person name="Gonzalez J."/>
            <person name="Henrissat B."/>
            <person name="Kuo A."/>
            <person name="Liang C."/>
            <person name="Lipzen A."/>
            <person name="Lutzoni F."/>
            <person name="Magnuson J."/>
            <person name="Mondo S."/>
            <person name="Nolan M."/>
            <person name="Ohm R."/>
            <person name="Pangilinan J."/>
            <person name="Park H.-J."/>
            <person name="Ramirez L."/>
            <person name="Alfaro M."/>
            <person name="Sun H."/>
            <person name="Tritt A."/>
            <person name="Yoshinaga Y."/>
            <person name="Zwiers L.-H."/>
            <person name="Turgeon B."/>
            <person name="Goodwin S."/>
            <person name="Spatafora J."/>
            <person name="Crous P."/>
            <person name="Grigoriev I."/>
        </authorList>
    </citation>
    <scope>NUCLEOTIDE SEQUENCE</scope>
    <source>
        <strain evidence="2">CBS 279.74</strain>
    </source>
</reference>
<sequence length="241" mass="26699">WTEGDVAKRYARGELATRPFAEGLVRTAGLANATGNVNVLDIAAGTGAVEAAMYAALPKDKWNSAKVLATDISESMLAYLKSRGEEQGWSGLETKIMDGAAIDLPQDTYTHVFVNFGIFVMPLTVVPTCKTLLIPGGFIGITTWSYLSWVDILSRAIARLSIPQLYCPIASEIESKMYNGHAWNDPLFVVSQLNNAGFQNVEFREEEREVEVGTPEQFMLPMALPLKMISSTWWKEEEREE</sequence>
<dbReference type="InterPro" id="IPR041698">
    <property type="entry name" value="Methyltransf_25"/>
</dbReference>
<evidence type="ECO:0000313" key="2">
    <source>
        <dbReference type="EMBL" id="KAF2711849.1"/>
    </source>
</evidence>
<dbReference type="Pfam" id="PF13649">
    <property type="entry name" value="Methyltransf_25"/>
    <property type="match status" value="1"/>
</dbReference>
<keyword evidence="2" id="KW-0808">Transferase</keyword>
<gene>
    <name evidence="2" type="ORF">K504DRAFT_363702</name>
</gene>
<dbReference type="EMBL" id="MU005767">
    <property type="protein sequence ID" value="KAF2711849.1"/>
    <property type="molecule type" value="Genomic_DNA"/>
</dbReference>
<dbReference type="CDD" id="cd02440">
    <property type="entry name" value="AdoMet_MTases"/>
    <property type="match status" value="1"/>
</dbReference>
<feature type="non-terminal residue" evidence="2">
    <location>
        <position position="241"/>
    </location>
</feature>
<evidence type="ECO:0000313" key="3">
    <source>
        <dbReference type="Proteomes" id="UP000799428"/>
    </source>
</evidence>
<evidence type="ECO:0000259" key="1">
    <source>
        <dbReference type="Pfam" id="PF13649"/>
    </source>
</evidence>
<dbReference type="Proteomes" id="UP000799428">
    <property type="component" value="Unassembled WGS sequence"/>
</dbReference>
<dbReference type="AlphaFoldDB" id="A0A6G1KG76"/>
<dbReference type="Gene3D" id="3.40.50.150">
    <property type="entry name" value="Vaccinia Virus protein VP39"/>
    <property type="match status" value="1"/>
</dbReference>
<dbReference type="GO" id="GO:0032259">
    <property type="term" value="P:methylation"/>
    <property type="evidence" value="ECO:0007669"/>
    <property type="project" value="UniProtKB-KW"/>
</dbReference>
<dbReference type="GO" id="GO:0008168">
    <property type="term" value="F:methyltransferase activity"/>
    <property type="evidence" value="ECO:0007669"/>
    <property type="project" value="UniProtKB-KW"/>
</dbReference>
<keyword evidence="3" id="KW-1185">Reference proteome</keyword>
<feature type="non-terminal residue" evidence="2">
    <location>
        <position position="1"/>
    </location>
</feature>
<name>A0A6G1KG76_9PLEO</name>
<protein>
    <submittedName>
        <fullName evidence="2">S-adenosyl-L-methionine-dependent methyltransferase</fullName>
    </submittedName>
</protein>